<sequence>MTKKMIERFVILNIENEVVTSVENIEANHGMVYNPKGDVLRVYDREKTRVISRVDAGDKLFNLHIAEAIVEACDSYVPPEPDETPEEGDENSSD</sequence>
<feature type="region of interest" description="Disordered" evidence="1">
    <location>
        <begin position="75"/>
        <end position="94"/>
    </location>
</feature>
<dbReference type="EMBL" id="SUTE01000061">
    <property type="protein sequence ID" value="MBE6505618.1"/>
    <property type="molecule type" value="Genomic_DNA"/>
</dbReference>
<reference evidence="2" key="1">
    <citation type="submission" date="2019-04" db="EMBL/GenBank/DDBJ databases">
        <title>Evolution of Biomass-Degrading Anaerobic Consortia Revealed by Metagenomics.</title>
        <authorList>
            <person name="Peng X."/>
        </authorList>
    </citation>
    <scope>NUCLEOTIDE SEQUENCE</scope>
    <source>
        <strain evidence="2">SIG12</strain>
    </source>
</reference>
<proteinExistence type="predicted"/>
<comment type="caution">
    <text evidence="2">The sequence shown here is derived from an EMBL/GenBank/DDBJ whole genome shotgun (WGS) entry which is preliminary data.</text>
</comment>
<evidence type="ECO:0000313" key="3">
    <source>
        <dbReference type="Proteomes" id="UP000762703"/>
    </source>
</evidence>
<name>A0A8T3VCA7_9EURY</name>
<dbReference type="AlphaFoldDB" id="A0A8T3VCA7"/>
<dbReference type="RefSeq" id="WP_303737265.1">
    <property type="nucleotide sequence ID" value="NZ_SUTE01000061.1"/>
</dbReference>
<gene>
    <name evidence="2" type="ORF">E7Z73_07770</name>
</gene>
<protein>
    <submittedName>
        <fullName evidence="2">Uncharacterized protein</fullName>
    </submittedName>
</protein>
<accession>A0A8T3VCA7</accession>
<dbReference type="Proteomes" id="UP000762703">
    <property type="component" value="Unassembled WGS sequence"/>
</dbReference>
<evidence type="ECO:0000256" key="1">
    <source>
        <dbReference type="SAM" id="MobiDB-lite"/>
    </source>
</evidence>
<organism evidence="2 3">
    <name type="scientific">Methanobrevibacter millerae</name>
    <dbReference type="NCBI Taxonomy" id="230361"/>
    <lineage>
        <taxon>Archaea</taxon>
        <taxon>Methanobacteriati</taxon>
        <taxon>Methanobacteriota</taxon>
        <taxon>Methanomada group</taxon>
        <taxon>Methanobacteria</taxon>
        <taxon>Methanobacteriales</taxon>
        <taxon>Methanobacteriaceae</taxon>
        <taxon>Methanobrevibacter</taxon>
    </lineage>
</organism>
<evidence type="ECO:0000313" key="2">
    <source>
        <dbReference type="EMBL" id="MBE6505618.1"/>
    </source>
</evidence>
<feature type="compositionally biased region" description="Acidic residues" evidence="1">
    <location>
        <begin position="80"/>
        <end position="94"/>
    </location>
</feature>